<comment type="caution">
    <text evidence="2">The sequence shown here is derived from an EMBL/GenBank/DDBJ whole genome shotgun (WGS) entry which is preliminary data.</text>
</comment>
<dbReference type="AlphaFoldDB" id="A0A9P0KFN0"/>
<evidence type="ECO:0000313" key="2">
    <source>
        <dbReference type="EMBL" id="CAH1970514.1"/>
    </source>
</evidence>
<gene>
    <name evidence="2" type="ORF">ACAOBT_LOCUS8961</name>
</gene>
<reference evidence="2" key="1">
    <citation type="submission" date="2022-03" db="EMBL/GenBank/DDBJ databases">
        <authorList>
            <person name="Sayadi A."/>
        </authorList>
    </citation>
    <scope>NUCLEOTIDE SEQUENCE</scope>
</reference>
<feature type="region of interest" description="Disordered" evidence="1">
    <location>
        <begin position="1"/>
        <end position="56"/>
    </location>
</feature>
<dbReference type="EMBL" id="CAKOFQ010006775">
    <property type="protein sequence ID" value="CAH1970514.1"/>
    <property type="molecule type" value="Genomic_DNA"/>
</dbReference>
<dbReference type="Proteomes" id="UP001152888">
    <property type="component" value="Unassembled WGS sequence"/>
</dbReference>
<dbReference type="OrthoDB" id="449052at2759"/>
<evidence type="ECO:0000313" key="3">
    <source>
        <dbReference type="Proteomes" id="UP001152888"/>
    </source>
</evidence>
<evidence type="ECO:0000256" key="1">
    <source>
        <dbReference type="SAM" id="MobiDB-lite"/>
    </source>
</evidence>
<name>A0A9P0KFN0_ACAOB</name>
<proteinExistence type="predicted"/>
<protein>
    <submittedName>
        <fullName evidence="2">Uncharacterized protein</fullName>
    </submittedName>
</protein>
<keyword evidence="3" id="KW-1185">Reference proteome</keyword>
<feature type="compositionally biased region" description="Low complexity" evidence="1">
    <location>
        <begin position="13"/>
        <end position="49"/>
    </location>
</feature>
<sequence>MDSDVTLSHSHHQQQSTSSPSSAPTSPTSSRKAPNGTAGTRTPSGPSTSDDSDIEDDLIFAIQHKADVDEEVVSGGFLQRYFSNHSNSLPSR</sequence>
<accession>A0A9P0KFN0</accession>
<organism evidence="2 3">
    <name type="scientific">Acanthoscelides obtectus</name>
    <name type="common">Bean weevil</name>
    <name type="synonym">Bruchus obtectus</name>
    <dbReference type="NCBI Taxonomy" id="200917"/>
    <lineage>
        <taxon>Eukaryota</taxon>
        <taxon>Metazoa</taxon>
        <taxon>Ecdysozoa</taxon>
        <taxon>Arthropoda</taxon>
        <taxon>Hexapoda</taxon>
        <taxon>Insecta</taxon>
        <taxon>Pterygota</taxon>
        <taxon>Neoptera</taxon>
        <taxon>Endopterygota</taxon>
        <taxon>Coleoptera</taxon>
        <taxon>Polyphaga</taxon>
        <taxon>Cucujiformia</taxon>
        <taxon>Chrysomeloidea</taxon>
        <taxon>Chrysomelidae</taxon>
        <taxon>Bruchinae</taxon>
        <taxon>Bruchini</taxon>
        <taxon>Acanthoscelides</taxon>
    </lineage>
</organism>